<feature type="transmembrane region" description="Helical" evidence="2">
    <location>
        <begin position="42"/>
        <end position="61"/>
    </location>
</feature>
<keyword evidence="2" id="KW-1133">Transmembrane helix</keyword>
<reference evidence="3" key="1">
    <citation type="submission" date="2021-05" db="EMBL/GenBank/DDBJ databases">
        <title>The genome of the haptophyte Pavlova lutheri (Diacronema luteri, Pavlovales) - a model for lipid biosynthesis in eukaryotic algae.</title>
        <authorList>
            <person name="Hulatt C.J."/>
            <person name="Posewitz M.C."/>
        </authorList>
    </citation>
    <scope>NUCLEOTIDE SEQUENCE</scope>
    <source>
        <strain evidence="3">NIVA-4/92</strain>
    </source>
</reference>
<feature type="region of interest" description="Disordered" evidence="1">
    <location>
        <begin position="172"/>
        <end position="208"/>
    </location>
</feature>
<comment type="caution">
    <text evidence="3">The sequence shown here is derived from an EMBL/GenBank/DDBJ whole genome shotgun (WGS) entry which is preliminary data.</text>
</comment>
<accession>A0A8J6CDH9</accession>
<dbReference type="EMBL" id="JAGTXO010000009">
    <property type="protein sequence ID" value="KAG8465890.1"/>
    <property type="molecule type" value="Genomic_DNA"/>
</dbReference>
<keyword evidence="2" id="KW-0812">Transmembrane</keyword>
<name>A0A8J6CDH9_DIALT</name>
<dbReference type="AlphaFoldDB" id="A0A8J6CDH9"/>
<feature type="transmembrane region" description="Helical" evidence="2">
    <location>
        <begin position="81"/>
        <end position="102"/>
    </location>
</feature>
<sequence>MRCSCASLVEPLRVNNRPTEAFPPIWHTRYGTSACLTPKAFFAVRVALAVSWAAVVAWSLGDWVHGYEIGYWFTKLTHWSAVLQLAYHAVAVYTTGVVVLRASSEAGARTNPSFVVATLVLQSVMLPISFMVCLLYWTLGFGGTLHALSNFTHGVNFVAMAFDGLINRQPADAERGEGETGSKGATWAPHSRRDPARAAARGAPVARV</sequence>
<dbReference type="Proteomes" id="UP000751190">
    <property type="component" value="Unassembled WGS sequence"/>
</dbReference>
<protein>
    <submittedName>
        <fullName evidence="3">Uncharacterized protein</fullName>
    </submittedName>
</protein>
<keyword evidence="4" id="KW-1185">Reference proteome</keyword>
<evidence type="ECO:0000313" key="4">
    <source>
        <dbReference type="Proteomes" id="UP000751190"/>
    </source>
</evidence>
<keyword evidence="2" id="KW-0472">Membrane</keyword>
<organism evidence="3 4">
    <name type="scientific">Diacronema lutheri</name>
    <name type="common">Unicellular marine alga</name>
    <name type="synonym">Monochrysis lutheri</name>
    <dbReference type="NCBI Taxonomy" id="2081491"/>
    <lineage>
        <taxon>Eukaryota</taxon>
        <taxon>Haptista</taxon>
        <taxon>Haptophyta</taxon>
        <taxon>Pavlovophyceae</taxon>
        <taxon>Pavlovales</taxon>
        <taxon>Pavlovaceae</taxon>
        <taxon>Diacronema</taxon>
    </lineage>
</organism>
<dbReference type="OMA" id="QLAYHAV"/>
<evidence type="ECO:0000313" key="3">
    <source>
        <dbReference type="EMBL" id="KAG8465890.1"/>
    </source>
</evidence>
<proteinExistence type="predicted"/>
<evidence type="ECO:0000256" key="2">
    <source>
        <dbReference type="SAM" id="Phobius"/>
    </source>
</evidence>
<feature type="transmembrane region" description="Helical" evidence="2">
    <location>
        <begin position="114"/>
        <end position="139"/>
    </location>
</feature>
<gene>
    <name evidence="3" type="ORF">KFE25_005460</name>
</gene>
<dbReference type="OrthoDB" id="419711at2759"/>
<feature type="compositionally biased region" description="Low complexity" evidence="1">
    <location>
        <begin position="197"/>
        <end position="208"/>
    </location>
</feature>
<evidence type="ECO:0000256" key="1">
    <source>
        <dbReference type="SAM" id="MobiDB-lite"/>
    </source>
</evidence>